<evidence type="ECO:0000256" key="1">
    <source>
        <dbReference type="ARBA" id="ARBA00001933"/>
    </source>
</evidence>
<keyword evidence="5" id="KW-0663">Pyridoxal phosphate</keyword>
<dbReference type="Pfam" id="PF00155">
    <property type="entry name" value="Aminotran_1_2"/>
    <property type="match status" value="1"/>
</dbReference>
<dbReference type="GO" id="GO:0047536">
    <property type="term" value="F:2-aminoadipate transaminase activity"/>
    <property type="evidence" value="ECO:0007669"/>
    <property type="project" value="TreeGrafter"/>
</dbReference>
<evidence type="ECO:0000256" key="4">
    <source>
        <dbReference type="ARBA" id="ARBA00022679"/>
    </source>
</evidence>
<evidence type="ECO:0000259" key="6">
    <source>
        <dbReference type="Pfam" id="PF00155"/>
    </source>
</evidence>
<evidence type="ECO:0000256" key="5">
    <source>
        <dbReference type="ARBA" id="ARBA00022898"/>
    </source>
</evidence>
<sequence>MAGGKHGKLQPVDLSHHINAKSKARHPSPLKDIIRFMGQEGMISLAGGLPHPSLFPLERAKFDVLSPSALNSSHTEGGRAAGLSTLDLGRGDSSNGLDLTRFLQYGSGCGDREVIELATELTERVHSPPAAYECLLHPGNTNAWSKVVGLLCEDNDYVVVDEFTYPSAQALWIPVGIRAAPVQADADGLSATGLRDLLENWDESGRGARRPRVIYLVSVGSNPTGISISNRRRKDIYDVCVQFDLIIVEDDPYYFLQYPPYTPAPDRAAPQTQTTTEFLSALTPSFTSIDSQGRVIRLESFSKTVFPGLRLGYFIANPVFTERLLRATEVETQDPAGLSQAFVLALFQQWGMDGYFTWLQNLQCQYRQRRDWLLDAFHEHFAVVPASESPVPSSQGLVVCIPGKAGGTALRPVFRFVEPGAGMFVWSTFLFEDVRRFQQIKQSASQEDPEQAFAQELWMAMADDLVLLTPGSYYHPWQGADMVTTKARGAAPDSAHFRFSFASPTEEQIHEGVRRMRKVIERYWGAEAADF</sequence>
<comment type="caution">
    <text evidence="7">The sequence shown here is derived from an EMBL/GenBank/DDBJ whole genome shotgun (WGS) entry which is preliminary data.</text>
</comment>
<evidence type="ECO:0000313" key="7">
    <source>
        <dbReference type="EMBL" id="KAK4546514.1"/>
    </source>
</evidence>
<evidence type="ECO:0000256" key="2">
    <source>
        <dbReference type="ARBA" id="ARBA00007441"/>
    </source>
</evidence>
<feature type="domain" description="Aminotransferase class I/classII large" evidence="6">
    <location>
        <begin position="133"/>
        <end position="515"/>
    </location>
</feature>
<dbReference type="Gene3D" id="3.40.640.10">
    <property type="entry name" value="Type I PLP-dependent aspartate aminotransferase-like (Major domain)"/>
    <property type="match status" value="1"/>
</dbReference>
<dbReference type="InterPro" id="IPR015424">
    <property type="entry name" value="PyrdxlP-dep_Trfase"/>
</dbReference>
<comment type="similarity">
    <text evidence="2">Belongs to the class-I pyridoxal-phosphate-dependent aminotransferase family.</text>
</comment>
<dbReference type="EMBL" id="JAVFHQ010000014">
    <property type="protein sequence ID" value="KAK4546514.1"/>
    <property type="molecule type" value="Genomic_DNA"/>
</dbReference>
<dbReference type="InterPro" id="IPR015421">
    <property type="entry name" value="PyrdxlP-dep_Trfase_major"/>
</dbReference>
<reference evidence="7 8" key="1">
    <citation type="submission" date="2021-11" db="EMBL/GenBank/DDBJ databases">
        <title>Black yeast isolated from Biological Soil Crust.</title>
        <authorList>
            <person name="Kurbessoian T."/>
        </authorList>
    </citation>
    <scope>NUCLEOTIDE SEQUENCE [LARGE SCALE GENOMIC DNA]</scope>
    <source>
        <strain evidence="7 8">CCFEE 5522</strain>
    </source>
</reference>
<dbReference type="Proteomes" id="UP001324427">
    <property type="component" value="Unassembled WGS sequence"/>
</dbReference>
<dbReference type="GO" id="GO:0030170">
    <property type="term" value="F:pyridoxal phosphate binding"/>
    <property type="evidence" value="ECO:0007669"/>
    <property type="project" value="InterPro"/>
</dbReference>
<dbReference type="PANTHER" id="PTHR42790">
    <property type="entry name" value="AMINOTRANSFERASE"/>
    <property type="match status" value="1"/>
</dbReference>
<dbReference type="InterPro" id="IPR004839">
    <property type="entry name" value="Aminotransferase_I/II_large"/>
</dbReference>
<keyword evidence="3" id="KW-0032">Aminotransferase</keyword>
<dbReference type="SUPFAM" id="SSF53383">
    <property type="entry name" value="PLP-dependent transferases"/>
    <property type="match status" value="1"/>
</dbReference>
<proteinExistence type="inferred from homology"/>
<protein>
    <recommendedName>
        <fullName evidence="6">Aminotransferase class I/classII large domain-containing protein</fullName>
    </recommendedName>
</protein>
<evidence type="ECO:0000313" key="8">
    <source>
        <dbReference type="Proteomes" id="UP001324427"/>
    </source>
</evidence>
<dbReference type="InterPro" id="IPR050859">
    <property type="entry name" value="Class-I_PLP-dep_aminotransf"/>
</dbReference>
<name>A0AAV9JNC6_9PEZI</name>
<organism evidence="7 8">
    <name type="scientific">Oleoguttula mirabilis</name>
    <dbReference type="NCBI Taxonomy" id="1507867"/>
    <lineage>
        <taxon>Eukaryota</taxon>
        <taxon>Fungi</taxon>
        <taxon>Dikarya</taxon>
        <taxon>Ascomycota</taxon>
        <taxon>Pezizomycotina</taxon>
        <taxon>Dothideomycetes</taxon>
        <taxon>Dothideomycetidae</taxon>
        <taxon>Mycosphaerellales</taxon>
        <taxon>Teratosphaeriaceae</taxon>
        <taxon>Oleoguttula</taxon>
    </lineage>
</organism>
<dbReference type="CDD" id="cd00609">
    <property type="entry name" value="AAT_like"/>
    <property type="match status" value="1"/>
</dbReference>
<dbReference type="GO" id="GO:0019878">
    <property type="term" value="P:lysine biosynthetic process via aminoadipic acid"/>
    <property type="evidence" value="ECO:0007669"/>
    <property type="project" value="TreeGrafter"/>
</dbReference>
<gene>
    <name evidence="7" type="ORF">LTR36_001731</name>
</gene>
<dbReference type="GO" id="GO:0006571">
    <property type="term" value="P:tyrosine biosynthetic process"/>
    <property type="evidence" value="ECO:0007669"/>
    <property type="project" value="TreeGrafter"/>
</dbReference>
<evidence type="ECO:0000256" key="3">
    <source>
        <dbReference type="ARBA" id="ARBA00022576"/>
    </source>
</evidence>
<comment type="cofactor">
    <cofactor evidence="1">
        <name>pyridoxal 5'-phosphate</name>
        <dbReference type="ChEBI" id="CHEBI:597326"/>
    </cofactor>
</comment>
<dbReference type="GO" id="GO:0009074">
    <property type="term" value="P:aromatic amino acid family catabolic process"/>
    <property type="evidence" value="ECO:0007669"/>
    <property type="project" value="TreeGrafter"/>
</dbReference>
<dbReference type="PANTHER" id="PTHR42790:SF21">
    <property type="entry name" value="AROMATIC_AMINOADIPATE AMINOTRANSFERASE 1"/>
    <property type="match status" value="1"/>
</dbReference>
<dbReference type="GO" id="GO:0008793">
    <property type="term" value="F:aromatic-amino-acid transaminase activity"/>
    <property type="evidence" value="ECO:0007669"/>
    <property type="project" value="TreeGrafter"/>
</dbReference>
<keyword evidence="8" id="KW-1185">Reference proteome</keyword>
<keyword evidence="4" id="KW-0808">Transferase</keyword>
<dbReference type="AlphaFoldDB" id="A0AAV9JNC6"/>
<accession>A0AAV9JNC6</accession>